<dbReference type="InterPro" id="IPR036915">
    <property type="entry name" value="Cyclin-like_sf"/>
</dbReference>
<name>A0A9W7Y4M9_9FUNG</name>
<sequence length="362" mass="39601">MTVVGARPAPVVHPLQSLYHIPSTLTTFTVEYLSKLFSAVDRPNSTLKLPSRQPDNRKFPEFRYFVRTLLINGRISADTLVHALIYLSRFHRRAFKKSAVVEEGAKHKLFLAALLVASKFCDDRYPLATISVCEFLPRGLLSLEEVNRMERAFLRVIGFKLIVDPDELALLLSRHGIDIKQIAQTIAQRLGGAGVIASGESRANGLKIVPPPRQQQQQPQIQQQQQQPSVAALVTGGIPQRAQAGHSTSARTGRSGSFGLIGVSAPLSASSGVATLGTARLTAGMPVQLSQAQLQQFSGTVVLHNAHLETASSTSAKRPAARRNSKPLPSIDRYTRQREPLELETMFKQPISPPPPYTQQGK</sequence>
<dbReference type="GO" id="GO:0005634">
    <property type="term" value="C:nucleus"/>
    <property type="evidence" value="ECO:0007669"/>
    <property type="project" value="TreeGrafter"/>
</dbReference>
<dbReference type="InterPro" id="IPR013922">
    <property type="entry name" value="Cyclin_PHO80-like"/>
</dbReference>
<dbReference type="OrthoDB" id="10250320at2759"/>
<feature type="compositionally biased region" description="Pro residues" evidence="1">
    <location>
        <begin position="351"/>
        <end position="362"/>
    </location>
</feature>
<proteinExistence type="predicted"/>
<dbReference type="Pfam" id="PF08613">
    <property type="entry name" value="Cyclin"/>
    <property type="match status" value="1"/>
</dbReference>
<keyword evidence="3" id="KW-1185">Reference proteome</keyword>
<dbReference type="SUPFAM" id="SSF47954">
    <property type="entry name" value="Cyclin-like"/>
    <property type="match status" value="1"/>
</dbReference>
<reference evidence="2" key="1">
    <citation type="submission" date="2022-07" db="EMBL/GenBank/DDBJ databases">
        <title>Phylogenomic reconstructions and comparative analyses of Kickxellomycotina fungi.</title>
        <authorList>
            <person name="Reynolds N.K."/>
            <person name="Stajich J.E."/>
            <person name="Barry K."/>
            <person name="Grigoriev I.V."/>
            <person name="Crous P."/>
            <person name="Smith M.E."/>
        </authorList>
    </citation>
    <scope>NUCLEOTIDE SEQUENCE</scope>
    <source>
        <strain evidence="2">NBRC 32514</strain>
    </source>
</reference>
<feature type="region of interest" description="Disordered" evidence="1">
    <location>
        <begin position="310"/>
        <end position="362"/>
    </location>
</feature>
<accession>A0A9W7Y4M9</accession>
<comment type="caution">
    <text evidence="2">The sequence shown here is derived from an EMBL/GenBank/DDBJ whole genome shotgun (WGS) entry which is preliminary data.</text>
</comment>
<feature type="compositionally biased region" description="Low complexity" evidence="1">
    <location>
        <begin position="214"/>
        <end position="228"/>
    </location>
</feature>
<dbReference type="PANTHER" id="PTHR15615">
    <property type="match status" value="1"/>
</dbReference>
<dbReference type="GO" id="GO:0019901">
    <property type="term" value="F:protein kinase binding"/>
    <property type="evidence" value="ECO:0007669"/>
    <property type="project" value="InterPro"/>
</dbReference>
<dbReference type="EMBL" id="JANBOJ010000049">
    <property type="protein sequence ID" value="KAJ1723889.1"/>
    <property type="molecule type" value="Genomic_DNA"/>
</dbReference>
<evidence type="ECO:0000313" key="3">
    <source>
        <dbReference type="Proteomes" id="UP001149813"/>
    </source>
</evidence>
<organism evidence="2 3">
    <name type="scientific">Coemansia erecta</name>
    <dbReference type="NCBI Taxonomy" id="147472"/>
    <lineage>
        <taxon>Eukaryota</taxon>
        <taxon>Fungi</taxon>
        <taxon>Fungi incertae sedis</taxon>
        <taxon>Zoopagomycota</taxon>
        <taxon>Kickxellomycotina</taxon>
        <taxon>Kickxellomycetes</taxon>
        <taxon>Kickxellales</taxon>
        <taxon>Kickxellaceae</taxon>
        <taxon>Coemansia</taxon>
    </lineage>
</organism>
<dbReference type="Proteomes" id="UP001149813">
    <property type="component" value="Unassembled WGS sequence"/>
</dbReference>
<protein>
    <submittedName>
        <fullName evidence="2">PHO85 cyclin-1</fullName>
    </submittedName>
</protein>
<dbReference type="CDD" id="cd20557">
    <property type="entry name" value="CYCLIN_ScPCL1-like"/>
    <property type="match status" value="1"/>
</dbReference>
<feature type="region of interest" description="Disordered" evidence="1">
    <location>
        <begin position="206"/>
        <end position="230"/>
    </location>
</feature>
<evidence type="ECO:0000256" key="1">
    <source>
        <dbReference type="SAM" id="MobiDB-lite"/>
    </source>
</evidence>
<evidence type="ECO:0000313" key="2">
    <source>
        <dbReference type="EMBL" id="KAJ1723889.1"/>
    </source>
</evidence>
<dbReference type="PANTHER" id="PTHR15615:SF108">
    <property type="entry name" value="PROTEIN CNPPD1"/>
    <property type="match status" value="1"/>
</dbReference>
<dbReference type="GO" id="GO:0000307">
    <property type="term" value="C:cyclin-dependent protein kinase holoenzyme complex"/>
    <property type="evidence" value="ECO:0007669"/>
    <property type="project" value="TreeGrafter"/>
</dbReference>
<dbReference type="AlphaFoldDB" id="A0A9W7Y4M9"/>
<dbReference type="GO" id="GO:0016538">
    <property type="term" value="F:cyclin-dependent protein serine/threonine kinase regulator activity"/>
    <property type="evidence" value="ECO:0007669"/>
    <property type="project" value="TreeGrafter"/>
</dbReference>
<dbReference type="Gene3D" id="1.10.472.10">
    <property type="entry name" value="Cyclin-like"/>
    <property type="match status" value="1"/>
</dbReference>
<gene>
    <name evidence="2" type="primary">PCL1_1</name>
    <name evidence="2" type="ORF">LPJ53_001798</name>
</gene>